<keyword evidence="3" id="KW-0349">Heme</keyword>
<comment type="similarity">
    <text evidence="2 3">Belongs to the cytochrome P450 family.</text>
</comment>
<name>A0A1I0W7K0_9ACTN</name>
<dbReference type="AlphaFoldDB" id="A0A1I0W7K0"/>
<dbReference type="InterPro" id="IPR001128">
    <property type="entry name" value="Cyt_P450"/>
</dbReference>
<dbReference type="OrthoDB" id="502624at2"/>
<evidence type="ECO:0000313" key="6">
    <source>
        <dbReference type="Proteomes" id="UP000199113"/>
    </source>
</evidence>
<dbReference type="EMBL" id="PJBV01000035">
    <property type="protein sequence ID" value="PKH37741.1"/>
    <property type="molecule type" value="Genomic_DNA"/>
</dbReference>
<dbReference type="InterPro" id="IPR050121">
    <property type="entry name" value="Cytochrome_P450_monoxygenase"/>
</dbReference>
<evidence type="ECO:0000313" key="4">
    <source>
        <dbReference type="EMBL" id="PKH37741.1"/>
    </source>
</evidence>
<dbReference type="Proteomes" id="UP000233565">
    <property type="component" value="Unassembled WGS sequence"/>
</dbReference>
<dbReference type="InterPro" id="IPR036396">
    <property type="entry name" value="Cyt_P450_sf"/>
</dbReference>
<proteinExistence type="inferred from homology"/>
<dbReference type="GO" id="GO:0020037">
    <property type="term" value="F:heme binding"/>
    <property type="evidence" value="ECO:0007669"/>
    <property type="project" value="InterPro"/>
</dbReference>
<dbReference type="GO" id="GO:0005506">
    <property type="term" value="F:iron ion binding"/>
    <property type="evidence" value="ECO:0007669"/>
    <property type="project" value="InterPro"/>
</dbReference>
<dbReference type="SUPFAM" id="SSF48264">
    <property type="entry name" value="Cytochrome P450"/>
    <property type="match status" value="1"/>
</dbReference>
<dbReference type="RefSeq" id="WP_101229006.1">
    <property type="nucleotide sequence ID" value="NZ_JAIHBI010000001.1"/>
</dbReference>
<comment type="cofactor">
    <cofactor evidence="1">
        <name>heme</name>
        <dbReference type="ChEBI" id="CHEBI:30413"/>
    </cofactor>
</comment>
<reference evidence="4 7" key="2">
    <citation type="submission" date="2017-12" db="EMBL/GenBank/DDBJ databases">
        <title>Pharmacopeia of the Arctic Ocean.</title>
        <authorList>
            <person name="Collins E."/>
            <person name="Ducluzeau A.-L."/>
        </authorList>
    </citation>
    <scope>NUCLEOTIDE SEQUENCE [LARGE SCALE GENOMIC DNA]</scope>
    <source>
        <strain evidence="4 7">DSM 23325</strain>
    </source>
</reference>
<keyword evidence="3" id="KW-0408">Iron</keyword>
<dbReference type="Proteomes" id="UP000199113">
    <property type="component" value="Unassembled WGS sequence"/>
</dbReference>
<dbReference type="PANTHER" id="PTHR24305">
    <property type="entry name" value="CYTOCHROME P450"/>
    <property type="match status" value="1"/>
</dbReference>
<evidence type="ECO:0000256" key="3">
    <source>
        <dbReference type="RuleBase" id="RU000461"/>
    </source>
</evidence>
<dbReference type="Pfam" id="PF00067">
    <property type="entry name" value="p450"/>
    <property type="match status" value="1"/>
</dbReference>
<keyword evidence="7" id="KW-1185">Reference proteome</keyword>
<evidence type="ECO:0000313" key="5">
    <source>
        <dbReference type="EMBL" id="SFA84534.1"/>
    </source>
</evidence>
<gene>
    <name evidence="4" type="ORF">CXG46_20210</name>
    <name evidence="5" type="ORF">SAMN05192575_101772</name>
</gene>
<keyword evidence="3" id="KW-0479">Metal-binding</keyword>
<organism evidence="5 6">
    <name type="scientific">Nocardioides alpinus</name>
    <dbReference type="NCBI Taxonomy" id="748909"/>
    <lineage>
        <taxon>Bacteria</taxon>
        <taxon>Bacillati</taxon>
        <taxon>Actinomycetota</taxon>
        <taxon>Actinomycetes</taxon>
        <taxon>Propionibacteriales</taxon>
        <taxon>Nocardioidaceae</taxon>
        <taxon>Nocardioides</taxon>
    </lineage>
</organism>
<reference evidence="5" key="1">
    <citation type="submission" date="2016-10" db="EMBL/GenBank/DDBJ databases">
        <authorList>
            <person name="de Groot N.N."/>
        </authorList>
    </citation>
    <scope>NUCLEOTIDE SEQUENCE [LARGE SCALE GENOMIC DNA]</scope>
    <source>
        <strain evidence="5">CGMCC 1.10697</strain>
    </source>
</reference>
<dbReference type="STRING" id="748909.SAMN05192575_101772"/>
<keyword evidence="3" id="KW-0503">Monooxygenase</keyword>
<dbReference type="InterPro" id="IPR002397">
    <property type="entry name" value="Cyt_P450_B"/>
</dbReference>
<keyword evidence="3" id="KW-0560">Oxidoreductase</keyword>
<evidence type="ECO:0000256" key="1">
    <source>
        <dbReference type="ARBA" id="ARBA00001971"/>
    </source>
</evidence>
<dbReference type="InterPro" id="IPR017972">
    <property type="entry name" value="Cyt_P450_CS"/>
</dbReference>
<evidence type="ECO:0000256" key="2">
    <source>
        <dbReference type="ARBA" id="ARBA00010617"/>
    </source>
</evidence>
<dbReference type="PROSITE" id="PS00086">
    <property type="entry name" value="CYTOCHROME_P450"/>
    <property type="match status" value="1"/>
</dbReference>
<dbReference type="EMBL" id="FOKC01000001">
    <property type="protein sequence ID" value="SFA84534.1"/>
    <property type="molecule type" value="Genomic_DNA"/>
</dbReference>
<accession>A0A1I0W7K0</accession>
<dbReference type="PANTHER" id="PTHR24305:SF166">
    <property type="entry name" value="CYTOCHROME P450 12A4, MITOCHONDRIAL-RELATED"/>
    <property type="match status" value="1"/>
</dbReference>
<dbReference type="Gene3D" id="1.10.630.10">
    <property type="entry name" value="Cytochrome P450"/>
    <property type="match status" value="1"/>
</dbReference>
<evidence type="ECO:0000313" key="7">
    <source>
        <dbReference type="Proteomes" id="UP000233565"/>
    </source>
</evidence>
<dbReference type="CDD" id="cd00302">
    <property type="entry name" value="cytochrome_P450"/>
    <property type="match status" value="1"/>
</dbReference>
<dbReference type="GO" id="GO:0004497">
    <property type="term" value="F:monooxygenase activity"/>
    <property type="evidence" value="ECO:0007669"/>
    <property type="project" value="UniProtKB-KW"/>
</dbReference>
<sequence length="369" mass="39095">MHMDSAESAPGRLGAVLAAPRSGVVALGPHGPWLVTTPGQARAVLTDPDRFDFPGDVSRSGDLSASRGDTRSGHVVFAPLDRDQVASGLAVFDEEWPAALTEHDRRTPGTPYDAMVLLRRPVARATTAAVLTGAPDAQRHAVADLVLAWIDALAPVIAARRPPGRWSRARRREREARLALEDTLAETPALPGTPAEAAAVLAAGIQVPIAAGAWLLAHLAQHPLGAGEAVHAVWETLRLTPPTWVTARITTREVDLDGQVVPSGAVVLVSPLLLGRLPDLVPGDVDGLPGFDPGRWRDDTRRPGAWLPFGAGPHACPGRNLGLALLTHLAEWAAVRHISLADHVGIDQSRGLSPLPCRFRVAERTEPPP</sequence>
<dbReference type="GO" id="GO:0016705">
    <property type="term" value="F:oxidoreductase activity, acting on paired donors, with incorporation or reduction of molecular oxygen"/>
    <property type="evidence" value="ECO:0007669"/>
    <property type="project" value="InterPro"/>
</dbReference>
<protein>
    <submittedName>
        <fullName evidence="5">Cytochrome P450</fullName>
    </submittedName>
</protein>
<dbReference type="PRINTS" id="PR00359">
    <property type="entry name" value="BP450"/>
</dbReference>